<proteinExistence type="predicted"/>
<evidence type="ECO:0000259" key="3">
    <source>
        <dbReference type="Pfam" id="PF00462"/>
    </source>
</evidence>
<dbReference type="InterPro" id="IPR036249">
    <property type="entry name" value="Thioredoxin-like_sf"/>
</dbReference>
<accession>A0AAN7YLA1</accession>
<dbReference type="GO" id="GO:0015038">
    <property type="term" value="F:glutathione disulfide oxidoreductase activity"/>
    <property type="evidence" value="ECO:0007669"/>
    <property type="project" value="TreeGrafter"/>
</dbReference>
<feature type="region of interest" description="Disordered" evidence="1">
    <location>
        <begin position="42"/>
        <end position="173"/>
    </location>
</feature>
<dbReference type="PANTHER" id="PTHR45694:SF5">
    <property type="entry name" value="GLUTAREDOXIN 2"/>
    <property type="match status" value="1"/>
</dbReference>
<protein>
    <recommendedName>
        <fullName evidence="3">Glutaredoxin domain-containing protein</fullName>
    </recommendedName>
</protein>
<dbReference type="GO" id="GO:0000324">
    <property type="term" value="C:fungal-type vacuole"/>
    <property type="evidence" value="ECO:0007669"/>
    <property type="project" value="TreeGrafter"/>
</dbReference>
<dbReference type="PROSITE" id="PS51354">
    <property type="entry name" value="GLUTAREDOXIN_2"/>
    <property type="match status" value="1"/>
</dbReference>
<dbReference type="SUPFAM" id="SSF52833">
    <property type="entry name" value="Thioredoxin-like"/>
    <property type="match status" value="1"/>
</dbReference>
<dbReference type="InterPro" id="IPR002109">
    <property type="entry name" value="Glutaredoxin"/>
</dbReference>
<dbReference type="EMBL" id="JAVRRJ010000001">
    <property type="protein sequence ID" value="KAK5091126.1"/>
    <property type="molecule type" value="Genomic_DNA"/>
</dbReference>
<gene>
    <name evidence="4" type="ORF">LTR05_001306</name>
</gene>
<comment type="caution">
    <text evidence="4">The sequence shown here is derived from an EMBL/GenBank/DDBJ whole genome shotgun (WGS) entry which is preliminary data.</text>
</comment>
<dbReference type="GO" id="GO:0005796">
    <property type="term" value="C:Golgi lumen"/>
    <property type="evidence" value="ECO:0007669"/>
    <property type="project" value="TreeGrafter"/>
</dbReference>
<dbReference type="Pfam" id="PF00462">
    <property type="entry name" value="Glutaredoxin"/>
    <property type="match status" value="1"/>
</dbReference>
<dbReference type="CDD" id="cd03419">
    <property type="entry name" value="GRX_GRXh_1_2_like"/>
    <property type="match status" value="1"/>
</dbReference>
<dbReference type="Gene3D" id="3.40.30.10">
    <property type="entry name" value="Glutaredoxin"/>
    <property type="match status" value="1"/>
</dbReference>
<feature type="compositionally biased region" description="Basic and acidic residues" evidence="1">
    <location>
        <begin position="46"/>
        <end position="69"/>
    </location>
</feature>
<keyword evidence="2" id="KW-0732">Signal</keyword>
<dbReference type="PANTHER" id="PTHR45694">
    <property type="entry name" value="GLUTAREDOXIN 2"/>
    <property type="match status" value="1"/>
</dbReference>
<dbReference type="GO" id="GO:0005801">
    <property type="term" value="C:cis-Golgi network"/>
    <property type="evidence" value="ECO:0007669"/>
    <property type="project" value="TreeGrafter"/>
</dbReference>
<dbReference type="Proteomes" id="UP001309876">
    <property type="component" value="Unassembled WGS sequence"/>
</dbReference>
<organism evidence="4 5">
    <name type="scientific">Lithohypha guttulata</name>
    <dbReference type="NCBI Taxonomy" id="1690604"/>
    <lineage>
        <taxon>Eukaryota</taxon>
        <taxon>Fungi</taxon>
        <taxon>Dikarya</taxon>
        <taxon>Ascomycota</taxon>
        <taxon>Pezizomycotina</taxon>
        <taxon>Eurotiomycetes</taxon>
        <taxon>Chaetothyriomycetidae</taxon>
        <taxon>Chaetothyriales</taxon>
        <taxon>Trichomeriaceae</taxon>
        <taxon>Lithohypha</taxon>
    </lineage>
</organism>
<reference evidence="4 5" key="1">
    <citation type="submission" date="2023-08" db="EMBL/GenBank/DDBJ databases">
        <title>Black Yeasts Isolated from many extreme environments.</title>
        <authorList>
            <person name="Coleine C."/>
            <person name="Stajich J.E."/>
            <person name="Selbmann L."/>
        </authorList>
    </citation>
    <scope>NUCLEOTIDE SEQUENCE [LARGE SCALE GENOMIC DNA]</scope>
    <source>
        <strain evidence="4 5">CCFEE 5910</strain>
    </source>
</reference>
<feature type="chain" id="PRO_5042835806" description="Glutaredoxin domain-containing protein" evidence="2">
    <location>
        <begin position="28"/>
        <end position="311"/>
    </location>
</feature>
<feature type="compositionally biased region" description="Basic and acidic residues" evidence="1">
    <location>
        <begin position="98"/>
        <end position="121"/>
    </location>
</feature>
<feature type="compositionally biased region" description="Polar residues" evidence="1">
    <location>
        <begin position="149"/>
        <end position="159"/>
    </location>
</feature>
<name>A0AAN7YLA1_9EURO</name>
<evidence type="ECO:0000256" key="1">
    <source>
        <dbReference type="SAM" id="MobiDB-lite"/>
    </source>
</evidence>
<keyword evidence="5" id="KW-1185">Reference proteome</keyword>
<sequence>MLRINRSRLVGLLCLTLFVYFLVFTESGSSAGEFRANTEAGLARKQQREQELPLRGHLSDEDLTKKTNDELQGILSSQSKEQPAKGTDGNSAGSTYREPQHNKPSVEDVAKQGWTREEPGAWKKTMNEQLPNQEAEDASAAGQKAIQKPKSNVPDTTSKAHAEDDEVETGGDPGKDFARVKLMEYLKNPVVIFSKSYCPHSKKAKHLLLEVYKINPKPVVVELDMLGEHVPSSPSEDLAHDDHNKITLGKALQDLLAEITGRKTVPNIVVGGGHSIGGNDNIWEMHETGHLAEEIKKFGGRRIVSVDVQEE</sequence>
<feature type="signal peptide" evidence="2">
    <location>
        <begin position="1"/>
        <end position="27"/>
    </location>
</feature>
<dbReference type="GO" id="GO:0034599">
    <property type="term" value="P:cellular response to oxidative stress"/>
    <property type="evidence" value="ECO:0007669"/>
    <property type="project" value="TreeGrafter"/>
</dbReference>
<evidence type="ECO:0000313" key="5">
    <source>
        <dbReference type="Proteomes" id="UP001309876"/>
    </source>
</evidence>
<evidence type="ECO:0000313" key="4">
    <source>
        <dbReference type="EMBL" id="KAK5091126.1"/>
    </source>
</evidence>
<evidence type="ECO:0000256" key="2">
    <source>
        <dbReference type="SAM" id="SignalP"/>
    </source>
</evidence>
<feature type="domain" description="Glutaredoxin" evidence="3">
    <location>
        <begin position="190"/>
        <end position="225"/>
    </location>
</feature>
<dbReference type="AlphaFoldDB" id="A0AAN7YLA1"/>